<proteinExistence type="predicted"/>
<protein>
    <submittedName>
        <fullName evidence="1">Uncharacterized protein</fullName>
    </submittedName>
</protein>
<name>A0A5J4W2D8_9EUKA</name>
<dbReference type="AlphaFoldDB" id="A0A5J4W2D8"/>
<accession>A0A5J4W2D8</accession>
<dbReference type="SUPFAM" id="SSF48371">
    <property type="entry name" value="ARM repeat"/>
    <property type="match status" value="1"/>
</dbReference>
<dbReference type="Proteomes" id="UP000324800">
    <property type="component" value="Unassembled WGS sequence"/>
</dbReference>
<dbReference type="InterPro" id="IPR016024">
    <property type="entry name" value="ARM-type_fold"/>
</dbReference>
<evidence type="ECO:0000313" key="2">
    <source>
        <dbReference type="Proteomes" id="UP000324800"/>
    </source>
</evidence>
<comment type="caution">
    <text evidence="1">The sequence shown here is derived from an EMBL/GenBank/DDBJ whole genome shotgun (WGS) entry which is preliminary data.</text>
</comment>
<organism evidence="1 2">
    <name type="scientific">Streblomastix strix</name>
    <dbReference type="NCBI Taxonomy" id="222440"/>
    <lineage>
        <taxon>Eukaryota</taxon>
        <taxon>Metamonada</taxon>
        <taxon>Preaxostyla</taxon>
        <taxon>Oxymonadida</taxon>
        <taxon>Streblomastigidae</taxon>
        <taxon>Streblomastix</taxon>
    </lineage>
</organism>
<reference evidence="1 2" key="1">
    <citation type="submission" date="2019-03" db="EMBL/GenBank/DDBJ databases">
        <title>Single cell metagenomics reveals metabolic interactions within the superorganism composed of flagellate Streblomastix strix and complex community of Bacteroidetes bacteria on its surface.</title>
        <authorList>
            <person name="Treitli S.C."/>
            <person name="Kolisko M."/>
            <person name="Husnik F."/>
            <person name="Keeling P."/>
            <person name="Hampl V."/>
        </authorList>
    </citation>
    <scope>NUCLEOTIDE SEQUENCE [LARGE SCALE GENOMIC DNA]</scope>
    <source>
        <strain evidence="1">ST1C</strain>
    </source>
</reference>
<evidence type="ECO:0000313" key="1">
    <source>
        <dbReference type="EMBL" id="KAA6388872.1"/>
    </source>
</evidence>
<dbReference type="EMBL" id="SNRW01003812">
    <property type="protein sequence ID" value="KAA6388872.1"/>
    <property type="molecule type" value="Genomic_DNA"/>
</dbReference>
<gene>
    <name evidence="1" type="ORF">EZS28_015601</name>
</gene>
<sequence>MIKSRYIELLANLFDGVKGFKQQVGITPSMHLVQGALYLLYRLIHGSDYLCCVAEEHAGVIESLVALSKFQRQRVEDQKTHFLTIDIRETADKCLIEIWNNNGQDDKQNMINDLRFVQLIIERMSTCGESEEESERIRLKVLEMFESVLFQTHEGYYLFPEFPALQKSVDEGIEDAGGIEEFESLIFIVDHWNLEELVLESKTIKEVISNGMIEYFNQISRNIINSPYS</sequence>